<evidence type="ECO:0000256" key="1">
    <source>
        <dbReference type="SAM" id="SignalP"/>
    </source>
</evidence>
<dbReference type="OrthoDB" id="159229at2759"/>
<reference evidence="4" key="1">
    <citation type="submission" date="2025-08" db="UniProtKB">
        <authorList>
            <consortium name="RefSeq"/>
        </authorList>
    </citation>
    <scope>IDENTIFICATION</scope>
</reference>
<dbReference type="InterPro" id="IPR001424">
    <property type="entry name" value="SOD_Cu_Zn_dom"/>
</dbReference>
<sequence length="1032" mass="110183">MDRLAKTYIVFGISLMLAEVVAQDRTYIATFSMAGASGNVTFAQGPGANTTIYLAMSLPAGTYNWTVHERPNLYDQRPPCNEIFTGGVLASGGDLTAAHGQLTGGTNVMAEFGNDQLRLMGTNSLSGRSLVLEDTSSGAVICANILDFDTDVVTAVAKFMSPFAGTVTFRQRQDDPSALTSILVDLYDVLGPLEAVSYRWGIHSVEEYNKNMDLEQRCSNTMPAIFNPTGADASSCQSDEHSTCPIGGLSGKFGDVTVNPVSSSRTRYYIDTNLPLGQDGNSVLGKNLVFADSSGTFIACSPIQVLPSKTVSAEISVSGVNGSLEFRQRSPYDATHISVNLANLQGLAGGYHVHEQPVKGRINKDDLPASNDNVGGHYNPFGVDAGGSPSPGTGTHDQYEVGDISGKFGRLTSMDAFSDQFVDWNMQLFGKYSVIGRSIVIHKEEANARWVYGNIGYPTEVTTVKGDFSSVVAGEIVFRQDAADPFSDTTIFVEVTHADGSDTTSNHNFHVHDKPIENDYVSATDRCASAAAHFNPFVDVDNGYDQCNFTNPYRCEVGDLSQKLATIDIPSVSSGSNKYFFTDPLLPLTGYYSISGKSVVIHTSERGAPRYACANLYCLPTVSVQTREWVGGPVISGSVALSQASRFDQAKISIELSGLDQRAGGWHIHVLPIDPNNPDGPCSAASVQAHFNPFGVVGSPATGTHDMYEVGDLSGKFNSLAGVGSISDVYMDTNLDLTGPRSAADRSIVIHRDDSEGSRMVCSNVYHSLTNEDFHLVAHATFQGGVVTLKQIQFACGYQGDTSLEVDLTAVEENVEHRLEIPQRVCADDGIYNPYEISVAVDQCSISRMRLCAVGDLASKHGTVNGTQRTLFTDINLPLFGLHSVIGRLLKITAAGGDGFCSMITPDASSGKKVTHVFPSTTTFNAYDFRVTVALAIAEGRQWQVATSEEPVQSTEFPGCTSLSFWVIGPNADDLVTAFSKAIKEGSLGSYNPTDLCSAGSGGSGHAAPSGLMVLLSTILGILVTALPQREV</sequence>
<dbReference type="InterPro" id="IPR053257">
    <property type="entry name" value="Cu-only_SOD"/>
</dbReference>
<dbReference type="PANTHER" id="PTHR20910">
    <property type="entry name" value="AGAP001623-PA"/>
    <property type="match status" value="1"/>
</dbReference>
<keyword evidence="3" id="KW-1185">Reference proteome</keyword>
<dbReference type="KEGG" id="aplc:110981268"/>
<evidence type="ECO:0000259" key="2">
    <source>
        <dbReference type="Pfam" id="PF00080"/>
    </source>
</evidence>
<feature type="domain" description="Superoxide dismutase copper/zinc binding" evidence="2">
    <location>
        <begin position="472"/>
        <end position="605"/>
    </location>
</feature>
<evidence type="ECO:0000313" key="3">
    <source>
        <dbReference type="Proteomes" id="UP000694845"/>
    </source>
</evidence>
<feature type="chain" id="PRO_5034264159" evidence="1">
    <location>
        <begin position="23"/>
        <end position="1032"/>
    </location>
</feature>
<dbReference type="Proteomes" id="UP000694845">
    <property type="component" value="Unplaced"/>
</dbReference>
<dbReference type="SUPFAM" id="SSF49329">
    <property type="entry name" value="Cu,Zn superoxide dismutase-like"/>
    <property type="match status" value="6"/>
</dbReference>
<dbReference type="GO" id="GO:0046872">
    <property type="term" value="F:metal ion binding"/>
    <property type="evidence" value="ECO:0007669"/>
    <property type="project" value="InterPro"/>
</dbReference>
<feature type="domain" description="Superoxide dismutase copper/zinc binding" evidence="2">
    <location>
        <begin position="320"/>
        <end position="447"/>
    </location>
</feature>
<dbReference type="OMA" id="GWHIHVL"/>
<gene>
    <name evidence="4" type="primary">LOC110981268</name>
</gene>
<dbReference type="GeneID" id="110981268"/>
<dbReference type="Gene3D" id="2.60.40.200">
    <property type="entry name" value="Superoxide dismutase, copper/zinc binding domain"/>
    <property type="match status" value="6"/>
</dbReference>
<accession>A0A8B7YM83</accession>
<dbReference type="AlphaFoldDB" id="A0A8B7YM83"/>
<proteinExistence type="predicted"/>
<feature type="domain" description="Superoxide dismutase copper/zinc binding" evidence="2">
    <location>
        <begin position="636"/>
        <end position="755"/>
    </location>
</feature>
<dbReference type="RefSeq" id="XP_022094378.1">
    <property type="nucleotide sequence ID" value="XM_022238686.1"/>
</dbReference>
<keyword evidence="1" id="KW-0732">Signal</keyword>
<evidence type="ECO:0000313" key="4">
    <source>
        <dbReference type="RefSeq" id="XP_022094378.1"/>
    </source>
</evidence>
<dbReference type="GO" id="GO:0006801">
    <property type="term" value="P:superoxide metabolic process"/>
    <property type="evidence" value="ECO:0007669"/>
    <property type="project" value="InterPro"/>
</dbReference>
<name>A0A8B7YM83_ACAPL</name>
<dbReference type="PANTHER" id="PTHR20910:SF1">
    <property type="entry name" value="SUPEROXIDE DISMUTASE COPPER_ZINC BINDING DOMAIN-CONTAINING PROTEIN"/>
    <property type="match status" value="1"/>
</dbReference>
<feature type="signal peptide" evidence="1">
    <location>
        <begin position="1"/>
        <end position="22"/>
    </location>
</feature>
<dbReference type="InterPro" id="IPR036423">
    <property type="entry name" value="SOD-like_Cu/Zn_dom_sf"/>
</dbReference>
<dbReference type="Pfam" id="PF00080">
    <property type="entry name" value="Sod_Cu"/>
    <property type="match status" value="3"/>
</dbReference>
<organism evidence="3 4">
    <name type="scientific">Acanthaster planci</name>
    <name type="common">Crown-of-thorns starfish</name>
    <dbReference type="NCBI Taxonomy" id="133434"/>
    <lineage>
        <taxon>Eukaryota</taxon>
        <taxon>Metazoa</taxon>
        <taxon>Echinodermata</taxon>
        <taxon>Eleutherozoa</taxon>
        <taxon>Asterozoa</taxon>
        <taxon>Asteroidea</taxon>
        <taxon>Valvatacea</taxon>
        <taxon>Valvatida</taxon>
        <taxon>Acanthasteridae</taxon>
        <taxon>Acanthaster</taxon>
    </lineage>
</organism>
<protein>
    <submittedName>
        <fullName evidence="4">Uncharacterized protein LOC110981268</fullName>
    </submittedName>
</protein>